<dbReference type="CDD" id="cd07378">
    <property type="entry name" value="MPP_ACP5"/>
    <property type="match status" value="1"/>
</dbReference>
<dbReference type="OrthoDB" id="411211at2759"/>
<feature type="chain" id="PRO_5003837897" description="acid phosphatase" evidence="5">
    <location>
        <begin position="29"/>
        <end position="371"/>
    </location>
</feature>
<evidence type="ECO:0000256" key="3">
    <source>
        <dbReference type="ARBA" id="ARBA00022729"/>
    </source>
</evidence>
<dbReference type="Pfam" id="PF00149">
    <property type="entry name" value="Metallophos"/>
    <property type="match status" value="1"/>
</dbReference>
<evidence type="ECO:0000256" key="5">
    <source>
        <dbReference type="SAM" id="SignalP"/>
    </source>
</evidence>
<dbReference type="Proteomes" id="UP000266841">
    <property type="component" value="Unassembled WGS sequence"/>
</dbReference>
<dbReference type="InterPro" id="IPR051558">
    <property type="entry name" value="Metallophosphoesterase_PAP"/>
</dbReference>
<dbReference type="EMBL" id="AGNL01011462">
    <property type="protein sequence ID" value="EJK68372.1"/>
    <property type="molecule type" value="Genomic_DNA"/>
</dbReference>
<accession>K0TCZ6</accession>
<dbReference type="SUPFAM" id="SSF56300">
    <property type="entry name" value="Metallo-dependent phosphatases"/>
    <property type="match status" value="1"/>
</dbReference>
<dbReference type="GO" id="GO:0003993">
    <property type="term" value="F:acid phosphatase activity"/>
    <property type="evidence" value="ECO:0007669"/>
    <property type="project" value="UniProtKB-EC"/>
</dbReference>
<protein>
    <recommendedName>
        <fullName evidence="2">acid phosphatase</fullName>
        <ecNumber evidence="2">3.1.3.2</ecNumber>
    </recommendedName>
</protein>
<reference evidence="7 8" key="1">
    <citation type="journal article" date="2012" name="Genome Biol.">
        <title>Genome and low-iron response of an oceanic diatom adapted to chronic iron limitation.</title>
        <authorList>
            <person name="Lommer M."/>
            <person name="Specht M."/>
            <person name="Roy A.S."/>
            <person name="Kraemer L."/>
            <person name="Andreson R."/>
            <person name="Gutowska M.A."/>
            <person name="Wolf J."/>
            <person name="Bergner S.V."/>
            <person name="Schilhabel M.B."/>
            <person name="Klostermeier U.C."/>
            <person name="Beiko R.G."/>
            <person name="Rosenstiel P."/>
            <person name="Hippler M."/>
            <person name="Laroche J."/>
        </authorList>
    </citation>
    <scope>NUCLEOTIDE SEQUENCE [LARGE SCALE GENOMIC DNA]</scope>
    <source>
        <strain evidence="7 8">CCMP1005</strain>
    </source>
</reference>
<comment type="caution">
    <text evidence="7">The sequence shown here is derived from an EMBL/GenBank/DDBJ whole genome shotgun (WGS) entry which is preliminary data.</text>
</comment>
<keyword evidence="3 5" id="KW-0732">Signal</keyword>
<name>K0TCZ6_THAOC</name>
<dbReference type="OMA" id="GFCIHEL"/>
<keyword evidence="8" id="KW-1185">Reference proteome</keyword>
<dbReference type="PANTHER" id="PTHR10161">
    <property type="entry name" value="TARTRATE-RESISTANT ACID PHOSPHATASE TYPE 5"/>
    <property type="match status" value="1"/>
</dbReference>
<dbReference type="InterPro" id="IPR004843">
    <property type="entry name" value="Calcineurin-like_PHP"/>
</dbReference>
<proteinExistence type="predicted"/>
<comment type="catalytic activity">
    <reaction evidence="1">
        <text>a phosphate monoester + H2O = an alcohol + phosphate</text>
        <dbReference type="Rhea" id="RHEA:15017"/>
        <dbReference type="ChEBI" id="CHEBI:15377"/>
        <dbReference type="ChEBI" id="CHEBI:30879"/>
        <dbReference type="ChEBI" id="CHEBI:43474"/>
        <dbReference type="ChEBI" id="CHEBI:67140"/>
        <dbReference type="EC" id="3.1.3.2"/>
    </reaction>
</comment>
<gene>
    <name evidence="7" type="ORF">THAOC_10450</name>
</gene>
<evidence type="ECO:0000313" key="7">
    <source>
        <dbReference type="EMBL" id="EJK68372.1"/>
    </source>
</evidence>
<organism evidence="7 8">
    <name type="scientific">Thalassiosira oceanica</name>
    <name type="common">Marine diatom</name>
    <dbReference type="NCBI Taxonomy" id="159749"/>
    <lineage>
        <taxon>Eukaryota</taxon>
        <taxon>Sar</taxon>
        <taxon>Stramenopiles</taxon>
        <taxon>Ochrophyta</taxon>
        <taxon>Bacillariophyta</taxon>
        <taxon>Coscinodiscophyceae</taxon>
        <taxon>Thalassiosirophycidae</taxon>
        <taxon>Thalassiosirales</taxon>
        <taxon>Thalassiosiraceae</taxon>
        <taxon>Thalassiosira</taxon>
    </lineage>
</organism>
<dbReference type="eggNOG" id="KOG2679">
    <property type="taxonomic scope" value="Eukaryota"/>
</dbReference>
<sequence>MMFSKGTGRAGVTLLLLITVGIITTSSAENVRFIALGDWGGQGQYPYFTEAQAETANGMARAAGKRNGAPAAEFVLSLGDNFYWKGLDGGEDGLARFEATYDSIYHQEELNIPWMVIAGNHDHCGTIEQQLELSSDHPRWNFPDYNHIVTREFSTEENGDTMKLKIIMIDTVHLAGVHCAHEDELLVEEFRPPPGHDPEDLESFNRAEETLQWIEEALSTSSDADYLLVSGHYPIYSACSHGSTPHLIRDLDPLLRKYQVTAYLSGHEHCQFHFEHEEMNYILTGNGQSCCYSDRNRDSLPRGGDLKYILADDEDYSGTSNVRGGFASFEAAADGLSVYMHRENGDVLYEATLPPRTKVTVFGDAVITANE</sequence>
<dbReference type="EC" id="3.1.3.2" evidence="2"/>
<feature type="signal peptide" evidence="5">
    <location>
        <begin position="1"/>
        <end position="28"/>
    </location>
</feature>
<evidence type="ECO:0000256" key="4">
    <source>
        <dbReference type="ARBA" id="ARBA00022801"/>
    </source>
</evidence>
<dbReference type="InterPro" id="IPR029052">
    <property type="entry name" value="Metallo-depent_PP-like"/>
</dbReference>
<dbReference type="InterPro" id="IPR024927">
    <property type="entry name" value="Acid_PPase"/>
</dbReference>
<evidence type="ECO:0000256" key="1">
    <source>
        <dbReference type="ARBA" id="ARBA00000032"/>
    </source>
</evidence>
<feature type="domain" description="Calcineurin-like phosphoesterase" evidence="6">
    <location>
        <begin position="32"/>
        <end position="270"/>
    </location>
</feature>
<dbReference type="PANTHER" id="PTHR10161:SF14">
    <property type="entry name" value="TARTRATE-RESISTANT ACID PHOSPHATASE TYPE 5"/>
    <property type="match status" value="1"/>
</dbReference>
<evidence type="ECO:0000313" key="8">
    <source>
        <dbReference type="Proteomes" id="UP000266841"/>
    </source>
</evidence>
<dbReference type="Gene3D" id="3.60.21.10">
    <property type="match status" value="1"/>
</dbReference>
<evidence type="ECO:0000259" key="6">
    <source>
        <dbReference type="Pfam" id="PF00149"/>
    </source>
</evidence>
<evidence type="ECO:0000256" key="2">
    <source>
        <dbReference type="ARBA" id="ARBA00012646"/>
    </source>
</evidence>
<dbReference type="AlphaFoldDB" id="K0TCZ6"/>
<keyword evidence="4" id="KW-0378">Hydrolase</keyword>